<dbReference type="Proteomes" id="UP001219862">
    <property type="component" value="Unassembled WGS sequence"/>
</dbReference>
<dbReference type="Pfam" id="PF00775">
    <property type="entry name" value="Dioxygenase_C"/>
    <property type="match status" value="1"/>
</dbReference>
<keyword evidence="3" id="KW-0560">Oxidoreductase</keyword>
<protein>
    <submittedName>
        <fullName evidence="3">Intradiol ring-cleavage dioxygenase</fullName>
    </submittedName>
</protein>
<keyword evidence="3" id="KW-0223">Dioxygenase</keyword>
<dbReference type="RefSeq" id="WP_273595852.1">
    <property type="nucleotide sequence ID" value="NZ_JAQQXS010000004.1"/>
</dbReference>
<keyword evidence="4" id="KW-1185">Reference proteome</keyword>
<evidence type="ECO:0000313" key="4">
    <source>
        <dbReference type="Proteomes" id="UP001219862"/>
    </source>
</evidence>
<reference evidence="3 4" key="1">
    <citation type="submission" date="2022-10" db="EMBL/GenBank/DDBJ databases">
        <title>paucibacter sp. hw8 Genome sequencing.</title>
        <authorList>
            <person name="Park S."/>
        </authorList>
    </citation>
    <scope>NUCLEOTIDE SEQUENCE [LARGE SCALE GENOMIC DNA]</scope>
    <source>
        <strain evidence="4">hw8</strain>
    </source>
</reference>
<dbReference type="Gene3D" id="2.60.130.10">
    <property type="entry name" value="Aromatic compound dioxygenase"/>
    <property type="match status" value="1"/>
</dbReference>
<evidence type="ECO:0000256" key="1">
    <source>
        <dbReference type="SAM" id="MobiDB-lite"/>
    </source>
</evidence>
<feature type="compositionally biased region" description="Gly residues" evidence="1">
    <location>
        <begin position="66"/>
        <end position="76"/>
    </location>
</feature>
<sequence length="297" mass="29494">MSTQHNSGPDQHPGLPQDLQNIQLQSQRRRMTLAWLAGAGVGGGAMTLLGCGGGGSSASSAAGTGTSTGTGTGTSTGSGSSSCTVIAQETSGPYPGDGSNSVNGSVVNALALSGIVRSDIRSSIAGVTGTASGVPMTVTIQLVNTQNSCADLAGYAIYLWHCDAGGNYSLYSSGAILQNYLRGVQISGSDGKVTFTTIVPGCYSGRMPHMHFEVYPSAAAATRAGNAIATSQIAFPTDICTTVYSSATGYSGSSQNLASMSFATDGVFSDGTSTEMATVTGSVAAGYAASLTVGIAA</sequence>
<comment type="caution">
    <text evidence="3">The sequence shown here is derived from an EMBL/GenBank/DDBJ whole genome shotgun (WGS) entry which is preliminary data.</text>
</comment>
<dbReference type="SUPFAM" id="SSF49482">
    <property type="entry name" value="Aromatic compound dioxygenase"/>
    <property type="match status" value="1"/>
</dbReference>
<dbReference type="PANTHER" id="PTHR34315:SF1">
    <property type="entry name" value="INTRADIOL RING-CLEAVAGE DIOXYGENASES DOMAIN-CONTAINING PROTEIN-RELATED"/>
    <property type="match status" value="1"/>
</dbReference>
<dbReference type="GO" id="GO:0051213">
    <property type="term" value="F:dioxygenase activity"/>
    <property type="evidence" value="ECO:0007669"/>
    <property type="project" value="UniProtKB-KW"/>
</dbReference>
<gene>
    <name evidence="3" type="ORF">PRZ01_05975</name>
</gene>
<dbReference type="InterPro" id="IPR015889">
    <property type="entry name" value="Intradiol_dOase_core"/>
</dbReference>
<feature type="domain" description="Intradiol ring-cleavage dioxygenases" evidence="2">
    <location>
        <begin position="128"/>
        <end position="206"/>
    </location>
</feature>
<name>A0ABT5KPA5_9BURK</name>
<dbReference type="InterPro" id="IPR000627">
    <property type="entry name" value="Intradiol_dOase_C"/>
</dbReference>
<evidence type="ECO:0000313" key="3">
    <source>
        <dbReference type="EMBL" id="MDC8784734.1"/>
    </source>
</evidence>
<organism evidence="3 4">
    <name type="scientific">Roseateles koreensis</name>
    <dbReference type="NCBI Taxonomy" id="2987526"/>
    <lineage>
        <taxon>Bacteria</taxon>
        <taxon>Pseudomonadati</taxon>
        <taxon>Pseudomonadota</taxon>
        <taxon>Betaproteobacteria</taxon>
        <taxon>Burkholderiales</taxon>
        <taxon>Sphaerotilaceae</taxon>
        <taxon>Roseateles</taxon>
    </lineage>
</organism>
<evidence type="ECO:0000259" key="2">
    <source>
        <dbReference type="Pfam" id="PF00775"/>
    </source>
</evidence>
<proteinExistence type="predicted"/>
<accession>A0ABT5KPA5</accession>
<dbReference type="PANTHER" id="PTHR34315">
    <property type="match status" value="1"/>
</dbReference>
<feature type="region of interest" description="Disordered" evidence="1">
    <location>
        <begin position="59"/>
        <end position="99"/>
    </location>
</feature>
<dbReference type="EMBL" id="JAQQXS010000004">
    <property type="protein sequence ID" value="MDC8784734.1"/>
    <property type="molecule type" value="Genomic_DNA"/>
</dbReference>